<dbReference type="AlphaFoldDB" id="A0A9N7YXR4"/>
<gene>
    <name evidence="1" type="ORF">PLEPLA_LOCUS36039</name>
</gene>
<keyword evidence="2" id="KW-1185">Reference proteome</keyword>
<sequence>MRVYTRADAHKHVNLSSQSCCAALRAERAYREQRGSELSLEWGTKEPEKTGFESIKRKGVCTTLSTRRLNGLVSRLVIKAAPEKRRLAEEENVTNGLGFIDYAPSLGWSRHTMPLHLPPRSVEQLRRRSWRQVQQSPSLQRFELKQGSDVQLHTECSILA</sequence>
<protein>
    <submittedName>
        <fullName evidence="1">Uncharacterized protein</fullName>
    </submittedName>
</protein>
<reference evidence="1" key="1">
    <citation type="submission" date="2020-03" db="EMBL/GenBank/DDBJ databases">
        <authorList>
            <person name="Weist P."/>
        </authorList>
    </citation>
    <scope>NUCLEOTIDE SEQUENCE</scope>
</reference>
<evidence type="ECO:0000313" key="1">
    <source>
        <dbReference type="EMBL" id="CAB1448385.1"/>
    </source>
</evidence>
<evidence type="ECO:0000313" key="2">
    <source>
        <dbReference type="Proteomes" id="UP001153269"/>
    </source>
</evidence>
<accession>A0A9N7YXR4</accession>
<comment type="caution">
    <text evidence="1">The sequence shown here is derived from an EMBL/GenBank/DDBJ whole genome shotgun (WGS) entry which is preliminary data.</text>
</comment>
<name>A0A9N7YXR4_PLEPL</name>
<dbReference type="Proteomes" id="UP001153269">
    <property type="component" value="Unassembled WGS sequence"/>
</dbReference>
<proteinExistence type="predicted"/>
<organism evidence="1 2">
    <name type="scientific">Pleuronectes platessa</name>
    <name type="common">European plaice</name>
    <dbReference type="NCBI Taxonomy" id="8262"/>
    <lineage>
        <taxon>Eukaryota</taxon>
        <taxon>Metazoa</taxon>
        <taxon>Chordata</taxon>
        <taxon>Craniata</taxon>
        <taxon>Vertebrata</taxon>
        <taxon>Euteleostomi</taxon>
        <taxon>Actinopterygii</taxon>
        <taxon>Neopterygii</taxon>
        <taxon>Teleostei</taxon>
        <taxon>Neoteleostei</taxon>
        <taxon>Acanthomorphata</taxon>
        <taxon>Carangaria</taxon>
        <taxon>Pleuronectiformes</taxon>
        <taxon>Pleuronectoidei</taxon>
        <taxon>Pleuronectidae</taxon>
        <taxon>Pleuronectes</taxon>
    </lineage>
</organism>
<dbReference type="EMBL" id="CADEAL010003976">
    <property type="protein sequence ID" value="CAB1448385.1"/>
    <property type="molecule type" value="Genomic_DNA"/>
</dbReference>